<proteinExistence type="predicted"/>
<dbReference type="EMBL" id="CM037153">
    <property type="protein sequence ID" value="KAH7859092.1"/>
    <property type="molecule type" value="Genomic_DNA"/>
</dbReference>
<accession>A0ACB7YZY4</accession>
<protein>
    <submittedName>
        <fullName evidence="1">Uncharacterized protein</fullName>
    </submittedName>
</protein>
<dbReference type="Proteomes" id="UP000828048">
    <property type="component" value="Chromosome 3"/>
</dbReference>
<name>A0ACB7YZY4_9ERIC</name>
<comment type="caution">
    <text evidence="1">The sequence shown here is derived from an EMBL/GenBank/DDBJ whole genome shotgun (WGS) entry which is preliminary data.</text>
</comment>
<evidence type="ECO:0000313" key="2">
    <source>
        <dbReference type="Proteomes" id="UP000828048"/>
    </source>
</evidence>
<reference evidence="1 2" key="1">
    <citation type="journal article" date="2021" name="Hortic Res">
        <title>High-quality reference genome and annotation aids understanding of berry development for evergreen blueberry (Vaccinium darrowii).</title>
        <authorList>
            <person name="Yu J."/>
            <person name="Hulse-Kemp A.M."/>
            <person name="Babiker E."/>
            <person name="Staton M."/>
        </authorList>
    </citation>
    <scope>NUCLEOTIDE SEQUENCE [LARGE SCALE GENOMIC DNA]</scope>
    <source>
        <strain evidence="2">cv. NJ 8807/NJ 8810</strain>
        <tissue evidence="1">Young leaf</tissue>
    </source>
</reference>
<keyword evidence="2" id="KW-1185">Reference proteome</keyword>
<sequence>MVDLPSSQMAVQDQDSPIRGDILEAILSHAPLTDVVPATHVSKAWRRAVISSPPLLNRLEPWLLLHHTRNNTTATATTTHAYDSRSHLWIETKLHPPSVDCNSNTTVLRSSHSNLLYTLSPSKLSFSFDPLHLTWHHADGPTVWRANPVVALVGRRLVVAGGGCDFDDDQLAVEAYDIDSRVWTTLESMPAGLKDSASSTWLSTAVFHNRILFVTEKQSGVTHAFDPEINVWCGPYDLRPDPSVFSVTITCFDDRLIAVGLIGEAENVEGVRVWGVKNCASFECELIGEMPSALVEKLRSGSYWVSSVGVCMAGNVLYIYNQATVEEIFTCEFVGNGGGCRWESVRNVRSAMERVVFTSSEVGIGEVHKGLAAETRRFTAELTQVDK</sequence>
<evidence type="ECO:0000313" key="1">
    <source>
        <dbReference type="EMBL" id="KAH7859092.1"/>
    </source>
</evidence>
<organism evidence="1 2">
    <name type="scientific">Vaccinium darrowii</name>
    <dbReference type="NCBI Taxonomy" id="229202"/>
    <lineage>
        <taxon>Eukaryota</taxon>
        <taxon>Viridiplantae</taxon>
        <taxon>Streptophyta</taxon>
        <taxon>Embryophyta</taxon>
        <taxon>Tracheophyta</taxon>
        <taxon>Spermatophyta</taxon>
        <taxon>Magnoliopsida</taxon>
        <taxon>eudicotyledons</taxon>
        <taxon>Gunneridae</taxon>
        <taxon>Pentapetalae</taxon>
        <taxon>asterids</taxon>
        <taxon>Ericales</taxon>
        <taxon>Ericaceae</taxon>
        <taxon>Vaccinioideae</taxon>
        <taxon>Vaccinieae</taxon>
        <taxon>Vaccinium</taxon>
    </lineage>
</organism>
<gene>
    <name evidence="1" type="ORF">Vadar_031495</name>
</gene>